<dbReference type="RefSeq" id="WP_012337069.1">
    <property type="nucleotide sequence ID" value="NC_010512.1"/>
</dbReference>
<reference evidence="3" key="1">
    <citation type="submission" date="2008-02" db="EMBL/GenBank/DDBJ databases">
        <title>Complete sequence of chromosome 3 of Burkholderia cenocepacia MC0-3.</title>
        <authorList>
            <person name="Copeland A."/>
            <person name="Lucas S."/>
            <person name="Lapidus A."/>
            <person name="Barry K."/>
            <person name="Bruce D."/>
            <person name="Goodwin L."/>
            <person name="Glavina del Rio T."/>
            <person name="Dalin E."/>
            <person name="Tice H."/>
            <person name="Pitluck S."/>
            <person name="Chain P."/>
            <person name="Malfatti S."/>
            <person name="Shin M."/>
            <person name="Vergez L."/>
            <person name="Schmutz J."/>
            <person name="Larimer F."/>
            <person name="Land M."/>
            <person name="Hauser L."/>
            <person name="Kyrpides N."/>
            <person name="Mikhailova N."/>
            <person name="Tiedje J."/>
            <person name="Richardson P."/>
        </authorList>
    </citation>
    <scope>NUCLEOTIDE SEQUENCE [LARGE SCALE GENOMIC DNA]</scope>
    <source>
        <strain evidence="3">MC0-3</strain>
    </source>
</reference>
<dbReference type="AlphaFoldDB" id="B1KBT5"/>
<dbReference type="HOGENOM" id="CLU_2192026_0_0_4"/>
<evidence type="ECO:0000313" key="3">
    <source>
        <dbReference type="Proteomes" id="UP000002169"/>
    </source>
</evidence>
<organism evidence="2 3">
    <name type="scientific">Burkholderia orbicola (strain MC0-3)</name>
    <dbReference type="NCBI Taxonomy" id="406425"/>
    <lineage>
        <taxon>Bacteria</taxon>
        <taxon>Pseudomonadati</taxon>
        <taxon>Pseudomonadota</taxon>
        <taxon>Betaproteobacteria</taxon>
        <taxon>Burkholderiales</taxon>
        <taxon>Burkholderiaceae</taxon>
        <taxon>Burkholderia</taxon>
        <taxon>Burkholderia cepacia complex</taxon>
        <taxon>Burkholderia orbicola</taxon>
    </lineage>
</organism>
<name>B1KBT5_BURO0</name>
<feature type="transmembrane region" description="Helical" evidence="1">
    <location>
        <begin position="89"/>
        <end position="106"/>
    </location>
</feature>
<evidence type="ECO:0000313" key="2">
    <source>
        <dbReference type="EMBL" id="ACA95682.1"/>
    </source>
</evidence>
<keyword evidence="1" id="KW-1133">Transmembrane helix</keyword>
<dbReference type="KEGG" id="bcm:Bcenmc03_6567"/>
<sequence length="108" mass="11723">MLDRDAAGFDSRPRCARHATWAGAAIAASRVAVSVRPRAYSACPLERRTPRGTHSSHHAFEEHTMARIGAFCITTWLAAAILYFGQHSVAMIVLSGVVVFGGFDLLRP</sequence>
<keyword evidence="1" id="KW-0472">Membrane</keyword>
<protein>
    <submittedName>
        <fullName evidence="2">Uncharacterized protein</fullName>
    </submittedName>
</protein>
<keyword evidence="1" id="KW-0812">Transmembrane</keyword>
<accession>B1KBT5</accession>
<proteinExistence type="predicted"/>
<gene>
    <name evidence="2" type="ordered locus">Bcenmc03_6567</name>
</gene>
<dbReference type="Proteomes" id="UP000002169">
    <property type="component" value="Chromosome 3"/>
</dbReference>
<evidence type="ECO:0000256" key="1">
    <source>
        <dbReference type="SAM" id="Phobius"/>
    </source>
</evidence>
<dbReference type="EMBL" id="CP000960">
    <property type="protein sequence ID" value="ACA95682.1"/>
    <property type="molecule type" value="Genomic_DNA"/>
</dbReference>